<dbReference type="EMBL" id="JABMKT010000016">
    <property type="protein sequence ID" value="NYV27942.1"/>
    <property type="molecule type" value="Genomic_DNA"/>
</dbReference>
<dbReference type="InterPro" id="IPR036388">
    <property type="entry name" value="WH-like_DNA-bd_sf"/>
</dbReference>
<protein>
    <submittedName>
        <fullName evidence="2">Putative DNA binding domain-containing protein</fullName>
    </submittedName>
</protein>
<dbReference type="InterPro" id="IPR007421">
    <property type="entry name" value="Schlafen_AlbA_2_dom"/>
</dbReference>
<feature type="domain" description="Schlafen AlbA-2" evidence="1">
    <location>
        <begin position="11"/>
        <end position="132"/>
    </location>
</feature>
<dbReference type="SUPFAM" id="SSF46785">
    <property type="entry name" value="Winged helix' DNA-binding domain"/>
    <property type="match status" value="1"/>
</dbReference>
<reference evidence="2 3" key="1">
    <citation type="submission" date="2020-05" db="EMBL/GenBank/DDBJ databases">
        <title>Streptobacillus felis strain LHL191014123.</title>
        <authorList>
            <person name="Fawzy A."/>
            <person name="Rau J."/>
            <person name="Risse K."/>
            <person name="Schauerte N."/>
            <person name="Geiger C."/>
            <person name="Blom J."/>
            <person name="Imirzalioglu C."/>
            <person name="Falgenhauer J."/>
            <person name="Bach A."/>
            <person name="Herden C."/>
            <person name="Eisenberg T."/>
        </authorList>
    </citation>
    <scope>NUCLEOTIDE SEQUENCE [LARGE SCALE GENOMIC DNA]</scope>
    <source>
        <strain evidence="2 3">LHL191014123</strain>
    </source>
</reference>
<dbReference type="InterPro" id="IPR038461">
    <property type="entry name" value="Schlafen_AlbA_2_dom_sf"/>
</dbReference>
<dbReference type="PANTHER" id="PTHR30595:SF6">
    <property type="entry name" value="SCHLAFEN ALBA-2 DOMAIN-CONTAINING PROTEIN"/>
    <property type="match status" value="1"/>
</dbReference>
<evidence type="ECO:0000313" key="2">
    <source>
        <dbReference type="EMBL" id="NYV27942.1"/>
    </source>
</evidence>
<evidence type="ECO:0000259" key="1">
    <source>
        <dbReference type="Pfam" id="PF04326"/>
    </source>
</evidence>
<dbReference type="Gene3D" id="1.10.10.10">
    <property type="entry name" value="Winged helix-like DNA-binding domain superfamily/Winged helix DNA-binding domain"/>
    <property type="match status" value="1"/>
</dbReference>
<dbReference type="PANTHER" id="PTHR30595">
    <property type="entry name" value="GLPR-RELATED TRANSCRIPTIONAL REPRESSOR"/>
    <property type="match status" value="1"/>
</dbReference>
<dbReference type="AlphaFoldDB" id="A0A7Z0PEZ5"/>
<dbReference type="InterPro" id="IPR038475">
    <property type="entry name" value="RecG_C_sf"/>
</dbReference>
<keyword evidence="3" id="KW-1185">Reference proteome</keyword>
<proteinExistence type="predicted"/>
<dbReference type="Gene3D" id="3.30.565.60">
    <property type="match status" value="1"/>
</dbReference>
<dbReference type="Pfam" id="PF04326">
    <property type="entry name" value="SLFN_AlbA_2"/>
    <property type="match status" value="1"/>
</dbReference>
<evidence type="ECO:0000313" key="3">
    <source>
        <dbReference type="Proteomes" id="UP000526184"/>
    </source>
</evidence>
<gene>
    <name evidence="2" type="ORF">HP397_03790</name>
</gene>
<dbReference type="Gene3D" id="3.30.950.30">
    <property type="entry name" value="Schlafen, AAA domain"/>
    <property type="match status" value="1"/>
</dbReference>
<dbReference type="Pfam" id="PF13749">
    <property type="entry name" value="HATPase_c_4"/>
    <property type="match status" value="1"/>
</dbReference>
<name>A0A7Z0PEZ5_9FUSO</name>
<sequence length="499" mass="58314">MQKEDLLKLIEGKNIELKKAKNNIPDSFWETYSAFANTNGGLIVLGVDEKNSEVLGVDNPYKLRDDLLNNLNNPQKVSTNILNDENINIIKISEEITIMIIDIPEASYRIKPIYLKNNPRLAYVRLGEGDRLITAEKYKELIFNSKDETDIELLKKYDISDLNIDDIDVYKKELYKKTGNEKYLNIDNIDLLIEIGAMRKDRQGDGKYYLTTGGLLFFGKLNSITDRFPGFQLDYFEKESSLITNWIDRISSGDLSYPELNLYSFYRNVMDKFKIIIKDKFIIDEESKSRISIRTDLLTSVRECLVNVLMHSYYDSDSPIKITVYHDYFEFKNPGKMRITIDEFINGGNSNIRNHTISSIMRRIGISEKAGSGGPRIFDISSKYKLKLPEIIREEDETIIRVWKIDLERKFEKFSNDQKKILFFLIENHYITRSSAEKKLNIDKYTFRNVISELLDEKIIEIEGKGRATKYTLKKNSEEKSYSMKKMLRFLEDQIKKIK</sequence>
<dbReference type="Proteomes" id="UP000526184">
    <property type="component" value="Unassembled WGS sequence"/>
</dbReference>
<organism evidence="2 3">
    <name type="scientific">Streptobacillus felis</name>
    <dbReference type="NCBI Taxonomy" id="1384509"/>
    <lineage>
        <taxon>Bacteria</taxon>
        <taxon>Fusobacteriati</taxon>
        <taxon>Fusobacteriota</taxon>
        <taxon>Fusobacteriia</taxon>
        <taxon>Fusobacteriales</taxon>
        <taxon>Leptotrichiaceae</taxon>
        <taxon>Streptobacillus</taxon>
    </lineage>
</organism>
<dbReference type="InterPro" id="IPR036390">
    <property type="entry name" value="WH_DNA-bd_sf"/>
</dbReference>
<comment type="caution">
    <text evidence="2">The sequence shown here is derived from an EMBL/GenBank/DDBJ whole genome shotgun (WGS) entry which is preliminary data.</text>
</comment>
<accession>A0A7Z0PEZ5</accession>